<dbReference type="InterPro" id="IPR003018">
    <property type="entry name" value="GAF"/>
</dbReference>
<dbReference type="SMART" id="SM00267">
    <property type="entry name" value="GGDEF"/>
    <property type="match status" value="1"/>
</dbReference>
<dbReference type="InterPro" id="IPR029787">
    <property type="entry name" value="Nucleotide_cyclase"/>
</dbReference>
<dbReference type="InterPro" id="IPR035965">
    <property type="entry name" value="PAS-like_dom_sf"/>
</dbReference>
<dbReference type="PANTHER" id="PTHR44757">
    <property type="entry name" value="DIGUANYLATE CYCLASE DGCP"/>
    <property type="match status" value="1"/>
</dbReference>
<dbReference type="InterPro" id="IPR043128">
    <property type="entry name" value="Rev_trsase/Diguanyl_cyclase"/>
</dbReference>
<dbReference type="SUPFAM" id="SSF55781">
    <property type="entry name" value="GAF domain-like"/>
    <property type="match status" value="1"/>
</dbReference>
<dbReference type="Pfam" id="PF00990">
    <property type="entry name" value="GGDEF"/>
    <property type="match status" value="1"/>
</dbReference>
<dbReference type="EMBL" id="BHYM01000046">
    <property type="protein sequence ID" value="GCE41675.1"/>
    <property type="molecule type" value="Genomic_DNA"/>
</dbReference>
<name>A0A402CDL0_RHOWR</name>
<sequence>MQDGRFAAEGVSMESLPDSRMLLAVLEHSPALVFVSEFVSGRIVYVNPAGVGVLGFGDAVHAYSRTTAELFTDVGLVQARDVESALADRGEWTGLTEFRHFVTGEPIPMLISTFVLEYTETGPSVIGSIAQDRRGAEGDEQRLQRALGESAYRAREQQAIADLSQLAVGGDLDELLTAAAGAAAALMGVHCSSIARVADDDELTVLAYRGPEPGPKTFAPGPGSQPGYAAADGSVVVCTDRVHETRFSTVGMSGRGLESGVCVPIGSDAVWGVLTAHSLRPREYTDRDLNFLRSVTAVLSAAIRRIEAEAALVHQSLHDPLTGLPNRTLVRRRLDEALDAVPRGGPRVALLLVDLDDFKTVNDSLGHAVGDDALIVLARHLRSAVRPGDTVARLGGDEFVVVCEHVAGAAEAVAIAARIAGSFADLNRARSLEWPISASIGVALSDPECTREELVRRADSAMYRAKAAGAGGYALYDDTFQGGGRA</sequence>
<dbReference type="SUPFAM" id="SSF55073">
    <property type="entry name" value="Nucleotide cyclase"/>
    <property type="match status" value="1"/>
</dbReference>
<gene>
    <name evidence="2" type="ORF">Rhow_005334</name>
</gene>
<dbReference type="SMART" id="SM00065">
    <property type="entry name" value="GAF"/>
    <property type="match status" value="1"/>
</dbReference>
<accession>A0A402CDL0</accession>
<dbReference type="Pfam" id="PF13185">
    <property type="entry name" value="GAF_2"/>
    <property type="match status" value="1"/>
</dbReference>
<dbReference type="InterPro" id="IPR052155">
    <property type="entry name" value="Biofilm_reg_signaling"/>
</dbReference>
<dbReference type="CDD" id="cd01949">
    <property type="entry name" value="GGDEF"/>
    <property type="match status" value="1"/>
</dbReference>
<dbReference type="PANTHER" id="PTHR44757:SF2">
    <property type="entry name" value="BIOFILM ARCHITECTURE MAINTENANCE PROTEIN MBAA"/>
    <property type="match status" value="1"/>
</dbReference>
<organism evidence="2 3">
    <name type="scientific">Rhodococcus wratislaviensis</name>
    <name type="common">Tsukamurella wratislaviensis</name>
    <dbReference type="NCBI Taxonomy" id="44752"/>
    <lineage>
        <taxon>Bacteria</taxon>
        <taxon>Bacillati</taxon>
        <taxon>Actinomycetota</taxon>
        <taxon>Actinomycetes</taxon>
        <taxon>Mycobacteriales</taxon>
        <taxon>Nocardiaceae</taxon>
        <taxon>Rhodococcus</taxon>
    </lineage>
</organism>
<protein>
    <recommendedName>
        <fullName evidence="1">GGDEF domain-containing protein</fullName>
    </recommendedName>
</protein>
<dbReference type="InterPro" id="IPR000160">
    <property type="entry name" value="GGDEF_dom"/>
</dbReference>
<evidence type="ECO:0000313" key="3">
    <source>
        <dbReference type="Proteomes" id="UP000287519"/>
    </source>
</evidence>
<dbReference type="Gene3D" id="3.30.450.40">
    <property type="match status" value="1"/>
</dbReference>
<feature type="domain" description="GGDEF" evidence="1">
    <location>
        <begin position="346"/>
        <end position="478"/>
    </location>
</feature>
<dbReference type="AlphaFoldDB" id="A0A402CDL0"/>
<comment type="caution">
    <text evidence="2">The sequence shown here is derived from an EMBL/GenBank/DDBJ whole genome shotgun (WGS) entry which is preliminary data.</text>
</comment>
<dbReference type="InterPro" id="IPR029016">
    <property type="entry name" value="GAF-like_dom_sf"/>
</dbReference>
<evidence type="ECO:0000259" key="1">
    <source>
        <dbReference type="PROSITE" id="PS50887"/>
    </source>
</evidence>
<keyword evidence="3" id="KW-1185">Reference proteome</keyword>
<evidence type="ECO:0000313" key="2">
    <source>
        <dbReference type="EMBL" id="GCE41675.1"/>
    </source>
</evidence>
<proteinExistence type="predicted"/>
<dbReference type="Proteomes" id="UP000287519">
    <property type="component" value="Unassembled WGS sequence"/>
</dbReference>
<dbReference type="NCBIfam" id="TIGR00254">
    <property type="entry name" value="GGDEF"/>
    <property type="match status" value="1"/>
</dbReference>
<reference evidence="2 3" key="1">
    <citation type="submission" date="2018-11" db="EMBL/GenBank/DDBJ databases">
        <title>Microbial catabolism of amino acid.</title>
        <authorList>
            <person name="Hibi M."/>
            <person name="Ogawa J."/>
        </authorList>
    </citation>
    <scope>NUCLEOTIDE SEQUENCE [LARGE SCALE GENOMIC DNA]</scope>
    <source>
        <strain evidence="2 3">C31-06</strain>
    </source>
</reference>
<dbReference type="Gene3D" id="3.30.70.270">
    <property type="match status" value="1"/>
</dbReference>
<dbReference type="SUPFAM" id="SSF55785">
    <property type="entry name" value="PYP-like sensor domain (PAS domain)"/>
    <property type="match status" value="1"/>
</dbReference>
<dbReference type="PROSITE" id="PS50887">
    <property type="entry name" value="GGDEF"/>
    <property type="match status" value="1"/>
</dbReference>